<keyword evidence="4" id="KW-1185">Reference proteome</keyword>
<dbReference type="Proteomes" id="UP000307440">
    <property type="component" value="Unassembled WGS sequence"/>
</dbReference>
<evidence type="ECO:0000256" key="1">
    <source>
        <dbReference type="SAM" id="MobiDB-lite"/>
    </source>
</evidence>
<evidence type="ECO:0000313" key="3">
    <source>
        <dbReference type="EMBL" id="TFK22359.1"/>
    </source>
</evidence>
<dbReference type="EMBL" id="ML210243">
    <property type="protein sequence ID" value="TFK22359.1"/>
    <property type="molecule type" value="Genomic_DNA"/>
</dbReference>
<evidence type="ECO:0000256" key="2">
    <source>
        <dbReference type="SAM" id="Phobius"/>
    </source>
</evidence>
<accession>A0A5C3KPE8</accession>
<name>A0A5C3KPE8_COPMA</name>
<keyword evidence="2" id="KW-1133">Transmembrane helix</keyword>
<dbReference type="AlphaFoldDB" id="A0A5C3KPE8"/>
<evidence type="ECO:0000313" key="4">
    <source>
        <dbReference type="Proteomes" id="UP000307440"/>
    </source>
</evidence>
<protein>
    <submittedName>
        <fullName evidence="3">Uncharacterized protein</fullName>
    </submittedName>
</protein>
<sequence length="358" mass="38930">MYKTPTRRKPTCQKCGAFMEGHKRLQGSPVCPRTSPASSLLSPPATPERNYTTPSETLGTTAEVTRTLNRATSPSTEALKLTRLPGGGWHRRNPNWTSGSAYDINAINNADVKPTREVNRLASTSSLVSTVLIGDDGRTIRGDSPAFFPSSQPSLVSTVLIDDDGNTIRGFSPSFSDLPSQPSTIRNTSSRVSEWLKSRDSPSLEIPETTTCYEGEEIWPSDSLSEVDESRSWMHKLSNFSGFNHAVTIFRVNEHQVGELQENAKMNGVHAAVRRTPGPSGTSATVIIGKSQRSVEDFANHRLSPISEYGQHAMPGTLVRERPSFNSVGFFQVLLASALTALFVVYGLRATSTGVAML</sequence>
<feature type="transmembrane region" description="Helical" evidence="2">
    <location>
        <begin position="328"/>
        <end position="348"/>
    </location>
</feature>
<feature type="compositionally biased region" description="Low complexity" evidence="1">
    <location>
        <begin position="34"/>
        <end position="43"/>
    </location>
</feature>
<reference evidence="3 4" key="1">
    <citation type="journal article" date="2019" name="Nat. Ecol. Evol.">
        <title>Megaphylogeny resolves global patterns of mushroom evolution.</title>
        <authorList>
            <person name="Varga T."/>
            <person name="Krizsan K."/>
            <person name="Foldi C."/>
            <person name="Dima B."/>
            <person name="Sanchez-Garcia M."/>
            <person name="Sanchez-Ramirez S."/>
            <person name="Szollosi G.J."/>
            <person name="Szarkandi J.G."/>
            <person name="Papp V."/>
            <person name="Albert L."/>
            <person name="Andreopoulos W."/>
            <person name="Angelini C."/>
            <person name="Antonin V."/>
            <person name="Barry K.W."/>
            <person name="Bougher N.L."/>
            <person name="Buchanan P."/>
            <person name="Buyck B."/>
            <person name="Bense V."/>
            <person name="Catcheside P."/>
            <person name="Chovatia M."/>
            <person name="Cooper J."/>
            <person name="Damon W."/>
            <person name="Desjardin D."/>
            <person name="Finy P."/>
            <person name="Geml J."/>
            <person name="Haridas S."/>
            <person name="Hughes K."/>
            <person name="Justo A."/>
            <person name="Karasinski D."/>
            <person name="Kautmanova I."/>
            <person name="Kiss B."/>
            <person name="Kocsube S."/>
            <person name="Kotiranta H."/>
            <person name="LaButti K.M."/>
            <person name="Lechner B.E."/>
            <person name="Liimatainen K."/>
            <person name="Lipzen A."/>
            <person name="Lukacs Z."/>
            <person name="Mihaltcheva S."/>
            <person name="Morgado L.N."/>
            <person name="Niskanen T."/>
            <person name="Noordeloos M.E."/>
            <person name="Ohm R.A."/>
            <person name="Ortiz-Santana B."/>
            <person name="Ovrebo C."/>
            <person name="Racz N."/>
            <person name="Riley R."/>
            <person name="Savchenko A."/>
            <person name="Shiryaev A."/>
            <person name="Soop K."/>
            <person name="Spirin V."/>
            <person name="Szebenyi C."/>
            <person name="Tomsovsky M."/>
            <person name="Tulloss R.E."/>
            <person name="Uehling J."/>
            <person name="Grigoriev I.V."/>
            <person name="Vagvolgyi C."/>
            <person name="Papp T."/>
            <person name="Martin F.M."/>
            <person name="Miettinen O."/>
            <person name="Hibbett D.S."/>
            <person name="Nagy L.G."/>
        </authorList>
    </citation>
    <scope>NUCLEOTIDE SEQUENCE [LARGE SCALE GENOMIC DNA]</scope>
    <source>
        <strain evidence="3 4">CBS 121175</strain>
    </source>
</reference>
<keyword evidence="2" id="KW-0812">Transmembrane</keyword>
<organism evidence="3 4">
    <name type="scientific">Coprinopsis marcescibilis</name>
    <name type="common">Agaric fungus</name>
    <name type="synonym">Psathyrella marcescibilis</name>
    <dbReference type="NCBI Taxonomy" id="230819"/>
    <lineage>
        <taxon>Eukaryota</taxon>
        <taxon>Fungi</taxon>
        <taxon>Dikarya</taxon>
        <taxon>Basidiomycota</taxon>
        <taxon>Agaricomycotina</taxon>
        <taxon>Agaricomycetes</taxon>
        <taxon>Agaricomycetidae</taxon>
        <taxon>Agaricales</taxon>
        <taxon>Agaricineae</taxon>
        <taxon>Psathyrellaceae</taxon>
        <taxon>Coprinopsis</taxon>
    </lineage>
</organism>
<gene>
    <name evidence="3" type="ORF">FA15DRAFT_523408</name>
</gene>
<feature type="region of interest" description="Disordered" evidence="1">
    <location>
        <begin position="26"/>
        <end position="55"/>
    </location>
</feature>
<dbReference type="OrthoDB" id="3252109at2759"/>
<keyword evidence="2" id="KW-0472">Membrane</keyword>
<proteinExistence type="predicted"/>
<dbReference type="STRING" id="230819.A0A5C3KPE8"/>